<feature type="transmembrane region" description="Helical" evidence="5">
    <location>
        <begin position="6"/>
        <end position="28"/>
    </location>
</feature>
<keyword evidence="4 5" id="KW-0472">Membrane</keyword>
<keyword evidence="7" id="KW-1185">Reference proteome</keyword>
<keyword evidence="2 5" id="KW-0812">Transmembrane</keyword>
<name>A0A087TVI5_STEMI</name>
<accession>A0A087TVI5</accession>
<dbReference type="EMBL" id="KK116934">
    <property type="protein sequence ID" value="KFM69124.1"/>
    <property type="molecule type" value="Genomic_DNA"/>
</dbReference>
<evidence type="ECO:0000313" key="7">
    <source>
        <dbReference type="Proteomes" id="UP000054359"/>
    </source>
</evidence>
<gene>
    <name evidence="6" type="ORF">X975_05597</name>
</gene>
<dbReference type="PANTHER" id="PTHR11040:SF140">
    <property type="entry name" value="ZRT (ZRT), IRT- (IRT-) LIKE PROTEIN TRANSPORTER"/>
    <property type="match status" value="1"/>
</dbReference>
<reference evidence="6 7" key="1">
    <citation type="submission" date="2013-11" db="EMBL/GenBank/DDBJ databases">
        <title>Genome sequencing of Stegodyphus mimosarum.</title>
        <authorList>
            <person name="Bechsgaard J."/>
        </authorList>
    </citation>
    <scope>NUCLEOTIDE SEQUENCE [LARGE SCALE GENOMIC DNA]</scope>
</reference>
<dbReference type="OrthoDB" id="448280at2759"/>
<dbReference type="OMA" id="HEMSHTH"/>
<dbReference type="InterPro" id="IPR003689">
    <property type="entry name" value="ZIP"/>
</dbReference>
<dbReference type="STRING" id="407821.A0A087TVI5"/>
<evidence type="ECO:0000256" key="3">
    <source>
        <dbReference type="ARBA" id="ARBA00022989"/>
    </source>
</evidence>
<evidence type="ECO:0000256" key="2">
    <source>
        <dbReference type="ARBA" id="ARBA00022692"/>
    </source>
</evidence>
<proteinExistence type="predicted"/>
<dbReference type="GO" id="GO:0005385">
    <property type="term" value="F:zinc ion transmembrane transporter activity"/>
    <property type="evidence" value="ECO:0007669"/>
    <property type="project" value="TreeGrafter"/>
</dbReference>
<dbReference type="Pfam" id="PF02535">
    <property type="entry name" value="Zip"/>
    <property type="match status" value="1"/>
</dbReference>
<evidence type="ECO:0000256" key="4">
    <source>
        <dbReference type="ARBA" id="ARBA00023136"/>
    </source>
</evidence>
<feature type="transmembrane region" description="Helical" evidence="5">
    <location>
        <begin position="259"/>
        <end position="285"/>
    </location>
</feature>
<evidence type="ECO:0000256" key="5">
    <source>
        <dbReference type="SAM" id="Phobius"/>
    </source>
</evidence>
<dbReference type="AlphaFoldDB" id="A0A087TVI5"/>
<evidence type="ECO:0000313" key="6">
    <source>
        <dbReference type="EMBL" id="KFM69124.1"/>
    </source>
</evidence>
<feature type="transmembrane region" description="Helical" evidence="5">
    <location>
        <begin position="48"/>
        <end position="68"/>
    </location>
</feature>
<feature type="transmembrane region" description="Helical" evidence="5">
    <location>
        <begin position="88"/>
        <end position="110"/>
    </location>
</feature>
<feature type="transmembrane region" description="Helical" evidence="5">
    <location>
        <begin position="200"/>
        <end position="222"/>
    </location>
</feature>
<dbReference type="GO" id="GO:0005886">
    <property type="term" value="C:plasma membrane"/>
    <property type="evidence" value="ECO:0007669"/>
    <property type="project" value="TreeGrafter"/>
</dbReference>
<protein>
    <submittedName>
        <fullName evidence="6">Zinc transporter ZIP1</fullName>
    </submittedName>
</protein>
<feature type="non-terminal residue" evidence="6">
    <location>
        <position position="318"/>
    </location>
</feature>
<dbReference type="PANTHER" id="PTHR11040">
    <property type="entry name" value="ZINC/IRON TRANSPORTER"/>
    <property type="match status" value="1"/>
</dbReference>
<feature type="transmembrane region" description="Helical" evidence="5">
    <location>
        <begin position="173"/>
        <end position="194"/>
    </location>
</feature>
<feature type="transmembrane region" description="Helical" evidence="5">
    <location>
        <begin position="234"/>
        <end position="253"/>
    </location>
</feature>
<feature type="transmembrane region" description="Helical" evidence="5">
    <location>
        <begin position="297"/>
        <end position="316"/>
    </location>
</feature>
<evidence type="ECO:0000256" key="1">
    <source>
        <dbReference type="ARBA" id="ARBA00004141"/>
    </source>
</evidence>
<organism evidence="6 7">
    <name type="scientific">Stegodyphus mimosarum</name>
    <name type="common">African social velvet spider</name>
    <dbReference type="NCBI Taxonomy" id="407821"/>
    <lineage>
        <taxon>Eukaryota</taxon>
        <taxon>Metazoa</taxon>
        <taxon>Ecdysozoa</taxon>
        <taxon>Arthropoda</taxon>
        <taxon>Chelicerata</taxon>
        <taxon>Arachnida</taxon>
        <taxon>Araneae</taxon>
        <taxon>Araneomorphae</taxon>
        <taxon>Entelegynae</taxon>
        <taxon>Eresoidea</taxon>
        <taxon>Eresidae</taxon>
        <taxon>Stegodyphus</taxon>
    </lineage>
</organism>
<keyword evidence="3 5" id="KW-1133">Transmembrane helix</keyword>
<sequence>MELAYIKLLSAFCLLIVTFASSMLPLFLIKKFRSDQNHENRSRNFRMISFLSCFGGGVFLATCLLHLFPDVREQMDLVFKTMKFNPNYPVAEFLFAFGFLTVLIVEQIVLNCQDDVDEEKVPFLAHEHSHQNPDEVSNTINNYGSVNEERIEHHDHEISFHQDQSSHSVLRSLLLVFALSLHSVFEGLAIGLQASAENVIRILLAVLIHKCILAFTLGLNLSHSKLKKGSIVKGNIFFSLTSPIGIVIGVVVIDFVKGLSMLVTSGVLQGLAAGTFLYVTFFEVLPHELNSSEDRMVKMACLLLGFSVVSLLLTFLPG</sequence>
<comment type="subcellular location">
    <subcellularLocation>
        <location evidence="1">Membrane</location>
        <topology evidence="1">Multi-pass membrane protein</topology>
    </subcellularLocation>
</comment>
<dbReference type="Proteomes" id="UP000054359">
    <property type="component" value="Unassembled WGS sequence"/>
</dbReference>